<organism evidence="9 10">
    <name type="scientific">Daphnia magna</name>
    <dbReference type="NCBI Taxonomy" id="35525"/>
    <lineage>
        <taxon>Eukaryota</taxon>
        <taxon>Metazoa</taxon>
        <taxon>Ecdysozoa</taxon>
        <taxon>Arthropoda</taxon>
        <taxon>Crustacea</taxon>
        <taxon>Branchiopoda</taxon>
        <taxon>Diplostraca</taxon>
        <taxon>Cladocera</taxon>
        <taxon>Anomopoda</taxon>
        <taxon>Daphniidae</taxon>
        <taxon>Daphnia</taxon>
    </lineage>
</organism>
<dbReference type="PROSITE" id="PS50217">
    <property type="entry name" value="BZIP"/>
    <property type="match status" value="1"/>
</dbReference>
<evidence type="ECO:0000259" key="8">
    <source>
        <dbReference type="PROSITE" id="PS50217"/>
    </source>
</evidence>
<dbReference type="InterPro" id="IPR004827">
    <property type="entry name" value="bZIP"/>
</dbReference>
<feature type="compositionally biased region" description="Low complexity" evidence="7">
    <location>
        <begin position="92"/>
        <end position="101"/>
    </location>
</feature>
<protein>
    <recommendedName>
        <fullName evidence="8">BZIP domain-containing protein</fullName>
    </recommendedName>
</protein>
<gene>
    <name evidence="9" type="ORF">OUZ56_005048</name>
</gene>
<evidence type="ECO:0000313" key="9">
    <source>
        <dbReference type="EMBL" id="KAK4003276.1"/>
    </source>
</evidence>
<dbReference type="Gene3D" id="1.20.5.170">
    <property type="match status" value="1"/>
</dbReference>
<dbReference type="PANTHER" id="PTHR46004:SF3">
    <property type="entry name" value="CYCLIC AMP RESPONSE ELEMENT-BINDING PROTEIN A"/>
    <property type="match status" value="1"/>
</dbReference>
<evidence type="ECO:0000256" key="7">
    <source>
        <dbReference type="SAM" id="MobiDB-lite"/>
    </source>
</evidence>
<evidence type="ECO:0000256" key="4">
    <source>
        <dbReference type="ARBA" id="ARBA00023163"/>
    </source>
</evidence>
<comment type="subcellular location">
    <subcellularLocation>
        <location evidence="1">Nucleus</location>
    </subcellularLocation>
</comment>
<evidence type="ECO:0000256" key="5">
    <source>
        <dbReference type="ARBA" id="ARBA00023242"/>
    </source>
</evidence>
<keyword evidence="10" id="KW-1185">Reference proteome</keyword>
<reference evidence="9 10" key="1">
    <citation type="journal article" date="2023" name="Nucleic Acids Res.">
        <title>The hologenome of Daphnia magna reveals possible DNA methylation and microbiome-mediated evolution of the host genome.</title>
        <authorList>
            <person name="Chaturvedi A."/>
            <person name="Li X."/>
            <person name="Dhandapani V."/>
            <person name="Marshall H."/>
            <person name="Kissane S."/>
            <person name="Cuenca-Cambronero M."/>
            <person name="Asole G."/>
            <person name="Calvet F."/>
            <person name="Ruiz-Romero M."/>
            <person name="Marangio P."/>
            <person name="Guigo R."/>
            <person name="Rago D."/>
            <person name="Mirbahai L."/>
            <person name="Eastwood N."/>
            <person name="Colbourne J.K."/>
            <person name="Zhou J."/>
            <person name="Mallon E."/>
            <person name="Orsini L."/>
        </authorList>
    </citation>
    <scope>NUCLEOTIDE SEQUENCE [LARGE SCALE GENOMIC DNA]</scope>
    <source>
        <strain evidence="9">LRV0_1</strain>
    </source>
</reference>
<accession>A0ABQ9YRN1</accession>
<dbReference type="SMART" id="SM00338">
    <property type="entry name" value="BRLZ"/>
    <property type="match status" value="1"/>
</dbReference>
<dbReference type="Pfam" id="PF00170">
    <property type="entry name" value="bZIP_1"/>
    <property type="match status" value="1"/>
</dbReference>
<keyword evidence="3" id="KW-0238">DNA-binding</keyword>
<dbReference type="Proteomes" id="UP001234178">
    <property type="component" value="Unassembled WGS sequence"/>
</dbReference>
<evidence type="ECO:0000256" key="6">
    <source>
        <dbReference type="SAM" id="Coils"/>
    </source>
</evidence>
<dbReference type="CDD" id="cd14689">
    <property type="entry name" value="bZIP_CREB3"/>
    <property type="match status" value="1"/>
</dbReference>
<name>A0ABQ9YRN1_9CRUS</name>
<comment type="caution">
    <text evidence="9">The sequence shown here is derived from an EMBL/GenBank/DDBJ whole genome shotgun (WGS) entry which is preliminary data.</text>
</comment>
<evidence type="ECO:0000256" key="1">
    <source>
        <dbReference type="ARBA" id="ARBA00004123"/>
    </source>
</evidence>
<sequence>MNTEEILFDNLLDTSVDGNVFLEDLIEDPAANVLEQAMKENMMEVWESSDYELLNSPIAGELKFDDITQSTNYLEWINWDQKEKTDNIIPASNSSDSGLSSDFHYDQQLSPSNEMDRSTPTGSPTGGGGGGSSICSSVDVDSVSSPDTLCPSSPCSDIHLIDDAADIEINSSKSISSPAIPPKPTSSPLVFPVSLKDLNLREIKAVKIIRNGSTLVSSAASAVLGGIKSTSAQVPDAIKKLLGPVQLSVSSAPTSSSTKTSYPPILLSGRQNELNEERRLLAKEGVELPSHYPLTKHEERELKRIRRKIRNKISAQDSRKRKRVYMDGLEDRVKLCSDENMSLQKRIRLLETENKSLLSQLKRLQSILTGQGGNQASPTVAAITAASTTAGTNTNTNSKEGLSTTSNTAQPATCLLVLMLSFALFLLPNLRPDSNKSLTDGRTNSAASQMAQSMMKMPPFAGRSRALLQDTLALDADSDMTDIELLEIALGGEVVVGEEDEEDESGLYVPLPLGPLAMPGGKNDVLKSQWGQKFGKQYPANPKRSVPAFLLEHDYHSADPTAKRARFKEIWEEVETIVPPAPISNVYSGATKESNQSQLYGELAELARGQNIVVRISSEEL</sequence>
<keyword evidence="5" id="KW-0539">Nucleus</keyword>
<dbReference type="SUPFAM" id="SSF57959">
    <property type="entry name" value="Leucine zipper domain"/>
    <property type="match status" value="1"/>
</dbReference>
<feature type="region of interest" description="Disordered" evidence="7">
    <location>
        <begin position="87"/>
        <end position="140"/>
    </location>
</feature>
<evidence type="ECO:0000256" key="3">
    <source>
        <dbReference type="ARBA" id="ARBA00023125"/>
    </source>
</evidence>
<dbReference type="EMBL" id="JAOYFB010000001">
    <property type="protein sequence ID" value="KAK4003276.1"/>
    <property type="molecule type" value="Genomic_DNA"/>
</dbReference>
<dbReference type="InterPro" id="IPR046347">
    <property type="entry name" value="bZIP_sf"/>
</dbReference>
<keyword evidence="6" id="KW-0175">Coiled coil</keyword>
<keyword evidence="4" id="KW-0804">Transcription</keyword>
<dbReference type="PANTHER" id="PTHR46004">
    <property type="entry name" value="CYCLIC AMP RESPONSE ELEMENT-BINDING PROTEIN A"/>
    <property type="match status" value="1"/>
</dbReference>
<evidence type="ECO:0000256" key="2">
    <source>
        <dbReference type="ARBA" id="ARBA00023015"/>
    </source>
</evidence>
<proteinExistence type="predicted"/>
<evidence type="ECO:0000313" key="10">
    <source>
        <dbReference type="Proteomes" id="UP001234178"/>
    </source>
</evidence>
<keyword evidence="2" id="KW-0805">Transcription regulation</keyword>
<feature type="coiled-coil region" evidence="6">
    <location>
        <begin position="326"/>
        <end position="367"/>
    </location>
</feature>
<feature type="domain" description="BZIP" evidence="8">
    <location>
        <begin position="301"/>
        <end position="364"/>
    </location>
</feature>